<feature type="repeat" description="ANK" evidence="3">
    <location>
        <begin position="1065"/>
        <end position="1104"/>
    </location>
</feature>
<feature type="compositionally biased region" description="Low complexity" evidence="4">
    <location>
        <begin position="196"/>
        <end position="206"/>
    </location>
</feature>
<feature type="repeat" description="ANK" evidence="3">
    <location>
        <begin position="788"/>
        <end position="813"/>
    </location>
</feature>
<feature type="region of interest" description="Disordered" evidence="4">
    <location>
        <begin position="1262"/>
        <end position="1289"/>
    </location>
</feature>
<accession>A0A150GZD0</accession>
<sequence>MRFNAAPPLTCSSPGNPCPTISPFLNGYGLALRALSDALQAVAELSTLQERLRRGDVILAPPPELRQPVAPFPAGGQRGAADPPPRSGRLGARQRHDRWTGVWTDAGGKPGGGGSSAAGGGTALAGRTVRLSEKERLYHTAKAKAADAAAAAAGTSVGSKVVPQAGGGRPSAEAAVAPGPQARLQVHSVRVGRAVGTAGAGPAAARRPSDDDASGPHDQREGSAASAGAGADQHSQEEQRSDVGTVAGGSGSGVAGAAGGRGRQALGEIRRMVELVEAHDDVVRRLHVLRVEGPGGLARWEQQRLEAAAAALAAAESDPEEGGSEGEAQTRLTLEEVEQRGRLLRQGAQAQEAAVDEAARRCCLYYHIAIIRLTQLCTGWDESRVGRRAGEPTWAVPGLRQHTSNGVPGGHSPAKEHYPETEPCRNLYGGGGATADRRSRVEADAEAAAAVAAASAGYNRYMQRYGSRGPMRPLPGLLPGRGRQPGSHEAHPPPPPDPWRTADPEAVRKVLARGASTPVHHTLKSKLMEDAVRHMYGIAPPEATTAAGAPASRGPAGDGPDGGAVPFFPPAALLTNRRAAVHEVNLRRHMGLPVTPDLLVARAITAPKTARLVVRAVGGNSGGSGGGDGGRAAVPAAGRSTSATRAHGMVTVGQMLEGAWGDTDLHRSVREALHFLDGGRGPPGLGGTPPRSGGQVAATGAAVKAAGSVPGARPTSAERRRTRSHASAGVQMYRFRDGQLAYTGRRPPFDSTPEVPYHLPGWHPRPLGEAWTKQDAERLAGAVSSDARGNTELHWAAGRGDVGKVAELLAAAGDAPARREAANRRNQSGETPLHRAATCPGPRALGAVELLLAAGAEVDARDVNGATPLMGIITSGCWLPEGNLRARALLAAGASVTACDAAGETLLHKASSAIIHNVCKSNVGPSTPGGSSSPARGATDLAGLLEMLLPLAAQEHIHAYDYSNDGDEGDRSEAAIRGTHEGRSRVGGAGGRGAAGRGSGGGFSRTHPMAVAAAAGTSGALVATAVAVAAAAARSGPGAQTPAGARAQPAAHKPAARCVDCRDARGRTALHMACSRPHVHGPSMEGCCVVTLLAAGADPNAEDDGGRRPLHWVLSEAAQAARLREANAINHAKLATSRPKQPAGALCWVAEQLLLAGADPSAPEGPGGAGLTPLHLAAQARSKPLLRLLLRHGADPRVTDRAGRTAADVLQAAHKVTRDRQEATELAALLELLSKADAARGKAKTQRAEALGAARSRLQKATAAMGPGAGGRRPAQRERMGLGGGAGPKTLRELYRERFGDTTDEDTDQARRAYERVRSAAAQEAELDLGLDDEEVLALSRGVGFKVRRHAAPGRGSGEGAGGDPGAAGSSVGGGGAGSPGRYGRAGSEGGGSDRVAPSVGGWSATSTAVSLGLESLVGIQAPEAPPLRPPLPRAASGARDFTFDRAASASAGRGLRRMSSSRRGPPPVPQVSLTPDGQFVGDVDDLDLLDLHHDGEADEEEGGEGEWGEGEEDDASLPSGIVIRDDSQAGGEDFAVMFHGEGGDDDGVF</sequence>
<feature type="region of interest" description="Disordered" evidence="4">
    <location>
        <begin position="396"/>
        <end position="422"/>
    </location>
</feature>
<protein>
    <submittedName>
        <fullName evidence="5">Uncharacterized protein</fullName>
    </submittedName>
</protein>
<dbReference type="STRING" id="33097.A0A150GZD0"/>
<feature type="region of interest" description="Disordered" evidence="4">
    <location>
        <begin position="467"/>
        <end position="502"/>
    </location>
</feature>
<dbReference type="PANTHER" id="PTHR24134">
    <property type="entry name" value="ANKYRIN REPEAT-CONTAINING PROTEIN DDB_G0279043"/>
    <property type="match status" value="1"/>
</dbReference>
<dbReference type="Pfam" id="PF12796">
    <property type="entry name" value="Ank_2"/>
    <property type="match status" value="1"/>
</dbReference>
<feature type="region of interest" description="Disordered" evidence="4">
    <location>
        <begin position="1350"/>
        <end position="1400"/>
    </location>
</feature>
<feature type="compositionally biased region" description="Basic and acidic residues" evidence="4">
    <location>
        <begin position="207"/>
        <end position="221"/>
    </location>
</feature>
<feature type="compositionally biased region" description="Low complexity" evidence="4">
    <location>
        <begin position="688"/>
        <end position="709"/>
    </location>
</feature>
<feature type="compositionally biased region" description="Gly residues" evidence="4">
    <location>
        <begin position="678"/>
        <end position="687"/>
    </location>
</feature>
<evidence type="ECO:0000256" key="1">
    <source>
        <dbReference type="ARBA" id="ARBA00022737"/>
    </source>
</evidence>
<dbReference type="InterPro" id="IPR036770">
    <property type="entry name" value="Ankyrin_rpt-contain_sf"/>
</dbReference>
<dbReference type="PROSITE" id="PS50088">
    <property type="entry name" value="ANK_REPEAT"/>
    <property type="match status" value="4"/>
</dbReference>
<evidence type="ECO:0000313" key="5">
    <source>
        <dbReference type="EMBL" id="KXZ55277.1"/>
    </source>
</evidence>
<organism evidence="5 6">
    <name type="scientific">Gonium pectorale</name>
    <name type="common">Green alga</name>
    <dbReference type="NCBI Taxonomy" id="33097"/>
    <lineage>
        <taxon>Eukaryota</taxon>
        <taxon>Viridiplantae</taxon>
        <taxon>Chlorophyta</taxon>
        <taxon>core chlorophytes</taxon>
        <taxon>Chlorophyceae</taxon>
        <taxon>CS clade</taxon>
        <taxon>Chlamydomonadales</taxon>
        <taxon>Volvocaceae</taxon>
        <taxon>Gonium</taxon>
    </lineage>
</organism>
<feature type="region of interest" description="Disordered" evidence="4">
    <location>
        <begin position="979"/>
        <end position="1002"/>
    </location>
</feature>
<keyword evidence="6" id="KW-1185">Reference proteome</keyword>
<dbReference type="PROSITE" id="PS50297">
    <property type="entry name" value="ANK_REP_REGION"/>
    <property type="match status" value="4"/>
</dbReference>
<name>A0A150GZD0_GONPE</name>
<dbReference type="Gene3D" id="1.25.40.20">
    <property type="entry name" value="Ankyrin repeat-containing domain"/>
    <property type="match status" value="3"/>
</dbReference>
<feature type="compositionally biased region" description="Basic and acidic residues" evidence="4">
    <location>
        <begin position="413"/>
        <end position="422"/>
    </location>
</feature>
<evidence type="ECO:0000256" key="2">
    <source>
        <dbReference type="ARBA" id="ARBA00023043"/>
    </source>
</evidence>
<evidence type="ECO:0000256" key="4">
    <source>
        <dbReference type="SAM" id="MobiDB-lite"/>
    </source>
</evidence>
<keyword evidence="2 3" id="KW-0040">ANK repeat</keyword>
<feature type="compositionally biased region" description="Gly residues" evidence="4">
    <location>
        <begin position="985"/>
        <end position="1002"/>
    </location>
</feature>
<feature type="compositionally biased region" description="Gly residues" evidence="4">
    <location>
        <begin position="1355"/>
        <end position="1381"/>
    </location>
</feature>
<evidence type="ECO:0000256" key="3">
    <source>
        <dbReference type="PROSITE-ProRule" id="PRU00023"/>
    </source>
</evidence>
<feature type="region of interest" description="Disordered" evidence="4">
    <location>
        <begin position="196"/>
        <end position="262"/>
    </location>
</feature>
<dbReference type="Proteomes" id="UP000075714">
    <property type="component" value="Unassembled WGS sequence"/>
</dbReference>
<feature type="region of interest" description="Disordered" evidence="4">
    <location>
        <begin position="159"/>
        <end position="180"/>
    </location>
</feature>
<dbReference type="SUPFAM" id="SSF48403">
    <property type="entry name" value="Ankyrin repeat"/>
    <property type="match status" value="1"/>
</dbReference>
<feature type="compositionally biased region" description="Gly residues" evidence="4">
    <location>
        <begin position="246"/>
        <end position="262"/>
    </location>
</feature>
<dbReference type="Pfam" id="PF00023">
    <property type="entry name" value="Ank"/>
    <property type="match status" value="2"/>
</dbReference>
<feature type="repeat" description="ANK" evidence="3">
    <location>
        <begin position="1169"/>
        <end position="1201"/>
    </location>
</feature>
<evidence type="ECO:0000313" key="6">
    <source>
        <dbReference type="Proteomes" id="UP000075714"/>
    </source>
</evidence>
<reference evidence="6" key="1">
    <citation type="journal article" date="2016" name="Nat. Commun.">
        <title>The Gonium pectorale genome demonstrates co-option of cell cycle regulation during the evolution of multicellularity.</title>
        <authorList>
            <person name="Hanschen E.R."/>
            <person name="Marriage T.N."/>
            <person name="Ferris P.J."/>
            <person name="Hamaji T."/>
            <person name="Toyoda A."/>
            <person name="Fujiyama A."/>
            <person name="Neme R."/>
            <person name="Noguchi H."/>
            <person name="Minakuchi Y."/>
            <person name="Suzuki M."/>
            <person name="Kawai-Toyooka H."/>
            <person name="Smith D.R."/>
            <person name="Sparks H."/>
            <person name="Anderson J."/>
            <person name="Bakaric R."/>
            <person name="Luria V."/>
            <person name="Karger A."/>
            <person name="Kirschner M.W."/>
            <person name="Durand P.M."/>
            <person name="Michod R.E."/>
            <person name="Nozaki H."/>
            <person name="Olson B.J."/>
        </authorList>
    </citation>
    <scope>NUCLEOTIDE SEQUENCE [LARGE SCALE GENOMIC DNA]</scope>
    <source>
        <strain evidence="6">NIES-2863</strain>
    </source>
</reference>
<feature type="region of interest" description="Disordered" evidence="4">
    <location>
        <begin position="1422"/>
        <end position="1483"/>
    </location>
</feature>
<dbReference type="InterPro" id="IPR002110">
    <property type="entry name" value="Ankyrin_rpt"/>
</dbReference>
<feature type="compositionally biased region" description="Low complexity" evidence="4">
    <location>
        <begin position="222"/>
        <end position="231"/>
    </location>
</feature>
<feature type="region of interest" description="Disordered" evidence="4">
    <location>
        <begin position="63"/>
        <end position="122"/>
    </location>
</feature>
<dbReference type="SMART" id="SM00248">
    <property type="entry name" value="ANK"/>
    <property type="match status" value="4"/>
</dbReference>
<feature type="region of interest" description="Disordered" evidence="4">
    <location>
        <begin position="677"/>
        <end position="730"/>
    </location>
</feature>
<dbReference type="OrthoDB" id="6718656at2759"/>
<feature type="repeat" description="ANK" evidence="3">
    <location>
        <begin position="828"/>
        <end position="863"/>
    </location>
</feature>
<feature type="compositionally biased region" description="Gly residues" evidence="4">
    <location>
        <begin position="108"/>
        <end position="122"/>
    </location>
</feature>
<feature type="region of interest" description="Disordered" evidence="4">
    <location>
        <begin position="816"/>
        <end position="838"/>
    </location>
</feature>
<feature type="region of interest" description="Disordered" evidence="4">
    <location>
        <begin position="1497"/>
        <end position="1550"/>
    </location>
</feature>
<feature type="compositionally biased region" description="Low complexity" evidence="4">
    <location>
        <begin position="468"/>
        <end position="485"/>
    </location>
</feature>
<comment type="caution">
    <text evidence="5">The sequence shown here is derived from an EMBL/GenBank/DDBJ whole genome shotgun (WGS) entry which is preliminary data.</text>
</comment>
<proteinExistence type="predicted"/>
<gene>
    <name evidence="5" type="ORF">GPECTOR_3g414</name>
</gene>
<dbReference type="EMBL" id="LSYV01000004">
    <property type="protein sequence ID" value="KXZ55277.1"/>
    <property type="molecule type" value="Genomic_DNA"/>
</dbReference>
<feature type="compositionally biased region" description="Acidic residues" evidence="4">
    <location>
        <begin position="1497"/>
        <end position="1516"/>
    </location>
</feature>
<keyword evidence="1" id="KW-0677">Repeat</keyword>
<dbReference type="PANTHER" id="PTHR24134:SF9">
    <property type="entry name" value="ANKYRIN REPEAT AND SOCS BOX PROTEIN 8"/>
    <property type="match status" value="1"/>
</dbReference>
<feature type="compositionally biased region" description="Pro residues" evidence="4">
    <location>
        <begin position="1424"/>
        <end position="1433"/>
    </location>
</feature>